<feature type="domain" description="Major facilitator superfamily (MFS) profile" evidence="9">
    <location>
        <begin position="74"/>
        <end position="495"/>
    </location>
</feature>
<keyword evidence="5 8" id="KW-0472">Membrane</keyword>
<feature type="transmembrane region" description="Helical" evidence="8">
    <location>
        <begin position="471"/>
        <end position="489"/>
    </location>
</feature>
<feature type="transmembrane region" description="Helical" evidence="8">
    <location>
        <begin position="345"/>
        <end position="365"/>
    </location>
</feature>
<keyword evidence="6" id="KW-0325">Glycoprotein</keyword>
<feature type="transmembrane region" description="Helical" evidence="8">
    <location>
        <begin position="201"/>
        <end position="222"/>
    </location>
</feature>
<dbReference type="AlphaFoldDB" id="A0A8H5Q115"/>
<protein>
    <submittedName>
        <fullName evidence="10">Major facilitator superfamily transporter</fullName>
    </submittedName>
</protein>
<dbReference type="Gene3D" id="1.20.1250.20">
    <property type="entry name" value="MFS general substrate transporter like domains"/>
    <property type="match status" value="2"/>
</dbReference>
<keyword evidence="4 8" id="KW-1133">Transmembrane helix</keyword>
<keyword evidence="11" id="KW-1185">Reference proteome</keyword>
<name>A0A8H5Q115_GIBSU</name>
<feature type="transmembrane region" description="Helical" evidence="8">
    <location>
        <begin position="66"/>
        <end position="84"/>
    </location>
</feature>
<evidence type="ECO:0000256" key="5">
    <source>
        <dbReference type="ARBA" id="ARBA00023136"/>
    </source>
</evidence>
<evidence type="ECO:0000256" key="8">
    <source>
        <dbReference type="SAM" id="Phobius"/>
    </source>
</evidence>
<feature type="transmembrane region" description="Helical" evidence="8">
    <location>
        <begin position="164"/>
        <end position="189"/>
    </location>
</feature>
<dbReference type="Proteomes" id="UP000547976">
    <property type="component" value="Unassembled WGS sequence"/>
</dbReference>
<dbReference type="EMBL" id="JAAOAV010000063">
    <property type="protein sequence ID" value="KAF5606193.1"/>
    <property type="molecule type" value="Genomic_DNA"/>
</dbReference>
<dbReference type="PANTHER" id="PTHR43791">
    <property type="entry name" value="PERMEASE-RELATED"/>
    <property type="match status" value="1"/>
</dbReference>
<evidence type="ECO:0000259" key="9">
    <source>
        <dbReference type="PROSITE" id="PS50850"/>
    </source>
</evidence>
<evidence type="ECO:0000256" key="4">
    <source>
        <dbReference type="ARBA" id="ARBA00022989"/>
    </source>
</evidence>
<dbReference type="SUPFAM" id="SSF103473">
    <property type="entry name" value="MFS general substrate transporter"/>
    <property type="match status" value="1"/>
</dbReference>
<dbReference type="InterPro" id="IPR008030">
    <property type="entry name" value="NmrA-like"/>
</dbReference>
<evidence type="ECO:0000256" key="1">
    <source>
        <dbReference type="ARBA" id="ARBA00004141"/>
    </source>
</evidence>
<feature type="transmembrane region" description="Helical" evidence="8">
    <location>
        <begin position="398"/>
        <end position="420"/>
    </location>
</feature>
<comment type="similarity">
    <text evidence="7">Belongs to the major facilitator superfamily. Allantoate permease family.</text>
</comment>
<dbReference type="GO" id="GO:0016020">
    <property type="term" value="C:membrane"/>
    <property type="evidence" value="ECO:0007669"/>
    <property type="project" value="UniProtKB-SubCell"/>
</dbReference>
<reference evidence="10 11" key="1">
    <citation type="submission" date="2020-05" db="EMBL/GenBank/DDBJ databases">
        <title>Identification and distribution of gene clusters putatively required for synthesis of sphingolipid metabolism inhibitors in phylogenetically diverse species of the filamentous fungus Fusarium.</title>
        <authorList>
            <person name="Kim H.-S."/>
            <person name="Busman M."/>
            <person name="Brown D.W."/>
            <person name="Divon H."/>
            <person name="Uhlig S."/>
            <person name="Proctor R.H."/>
        </authorList>
    </citation>
    <scope>NUCLEOTIDE SEQUENCE [LARGE SCALE GENOMIC DNA]</scope>
    <source>
        <strain evidence="10 11">NRRL 66333</strain>
    </source>
</reference>
<dbReference type="GO" id="GO:0022857">
    <property type="term" value="F:transmembrane transporter activity"/>
    <property type="evidence" value="ECO:0007669"/>
    <property type="project" value="InterPro"/>
</dbReference>
<dbReference type="PANTHER" id="PTHR43791:SF39">
    <property type="entry name" value="TRANSPORTER LIZ1_SEO1, PUTATIVE (AFU_ORTHOLOGUE AFUA_3G00980)-RELATED"/>
    <property type="match status" value="1"/>
</dbReference>
<evidence type="ECO:0000313" key="11">
    <source>
        <dbReference type="Proteomes" id="UP000547976"/>
    </source>
</evidence>
<dbReference type="InterPro" id="IPR020846">
    <property type="entry name" value="MFS_dom"/>
</dbReference>
<evidence type="ECO:0000256" key="6">
    <source>
        <dbReference type="ARBA" id="ARBA00023180"/>
    </source>
</evidence>
<evidence type="ECO:0000313" key="10">
    <source>
        <dbReference type="EMBL" id="KAF5606193.1"/>
    </source>
</evidence>
<dbReference type="FunFam" id="1.20.1250.20:FF:000065">
    <property type="entry name" value="Putative MFS pantothenate transporter"/>
    <property type="match status" value="1"/>
</dbReference>
<organism evidence="10 11">
    <name type="scientific">Gibberella subglutinans</name>
    <name type="common">Fusarium subglutinans</name>
    <dbReference type="NCBI Taxonomy" id="42677"/>
    <lineage>
        <taxon>Eukaryota</taxon>
        <taxon>Fungi</taxon>
        <taxon>Dikarya</taxon>
        <taxon>Ascomycota</taxon>
        <taxon>Pezizomycotina</taxon>
        <taxon>Sordariomycetes</taxon>
        <taxon>Hypocreomycetidae</taxon>
        <taxon>Hypocreales</taxon>
        <taxon>Nectriaceae</taxon>
        <taxon>Fusarium</taxon>
        <taxon>Fusarium fujikuroi species complex</taxon>
    </lineage>
</organism>
<keyword evidence="3 8" id="KW-0812">Transmembrane</keyword>
<dbReference type="Gene3D" id="3.40.50.720">
    <property type="entry name" value="NAD(P)-binding Rossmann-like Domain"/>
    <property type="match status" value="1"/>
</dbReference>
<evidence type="ECO:0000256" key="2">
    <source>
        <dbReference type="ARBA" id="ARBA00022448"/>
    </source>
</evidence>
<sequence>MASHTVSDNTISAAPLAATVDAKNRTSITSSPAAASLKNDAIATVASNRRWFSWHEPGTSPEEKKLIFKLDWFMLSFACLMFFIKQLDQNNISNAYVSGMADELGFGPGNELSWMNTYFSVGTILGGLVSNLIITVVRPRIWLPSCLLTWSVFVLALFKCNHAYQFYVLRFFIGVFESAAWPGVMYCLGSWYRKSELARRSGLFVMSGVLGQMFSGYLQAALFTGMHGKGGMSAWRWLFIFDFILAIPVAAYGFVTFPDTPHTTRAFYFDEWERERSRQRIEEEGRKPVGKMDWSVIRRIFGSWQVYSFTAAYSFWTLTCGSYVMQYFSIYLKKTGLYTVPEINNIPTCIGAVNFVVMVSTGYIADKLGGRALVCGVVGCWMILNYSILTAWDVPHKLRMAAFIMHGCYGCFTPLIAGWANEACGGDQQKRAFVLSFMVSVGSAVVIPFQQIQMASGEAPEFSKTHGWGSALAWVVALTLWTGIGLPLVQRWRQKEVVHQKQSTKAMSQTIVVIGVTGAQGGSVSRTFLQLPSWNVRGITRNPGGESAKRLKSEGVDIVQGDLDDKESLIRAFRSAHVIFSNTDFFAHLQQAMAQPDRTKSRTTLEYAYEREVGQGIRIAEAAADPSVIKTLERFVMSTLSHATKWSGGKYKSVYHFDSKAAMIKATEERFPGVAARMSTVTIGHYVTVWKLFDRLAPKLQPDGSYLVSRNTPPDFKMPFIVTERDTGGFVKALVDLPPNKHIMGVSEEMTLPEWIEIWGRVNGVRAAYKEISRDELFEGVPEDFAKEIGDGFDYFHEFGLTGGDLAILHADQLGVKVPVTSMEEYIRSEDWSTVIQ</sequence>
<dbReference type="RefSeq" id="XP_036538275.1">
    <property type="nucleotide sequence ID" value="XM_036684386.1"/>
</dbReference>
<accession>A0A8H5Q115</accession>
<dbReference type="InterPro" id="IPR036291">
    <property type="entry name" value="NAD(P)-bd_dom_sf"/>
</dbReference>
<feature type="transmembrane region" description="Helical" evidence="8">
    <location>
        <begin position="372"/>
        <end position="392"/>
    </location>
</feature>
<keyword evidence="2" id="KW-0813">Transport</keyword>
<feature type="transmembrane region" description="Helical" evidence="8">
    <location>
        <begin position="141"/>
        <end position="158"/>
    </location>
</feature>
<dbReference type="GeneID" id="59319104"/>
<feature type="transmembrane region" description="Helical" evidence="8">
    <location>
        <begin position="234"/>
        <end position="255"/>
    </location>
</feature>
<dbReference type="Pfam" id="PF07690">
    <property type="entry name" value="MFS_1"/>
    <property type="match status" value="1"/>
</dbReference>
<evidence type="ECO:0000256" key="7">
    <source>
        <dbReference type="ARBA" id="ARBA00037968"/>
    </source>
</evidence>
<gene>
    <name evidence="10" type="ORF">FSUBG_6210</name>
</gene>
<dbReference type="SUPFAM" id="SSF51735">
    <property type="entry name" value="NAD(P)-binding Rossmann-fold domains"/>
    <property type="match status" value="1"/>
</dbReference>
<feature type="transmembrane region" description="Helical" evidence="8">
    <location>
        <begin position="306"/>
        <end position="325"/>
    </location>
</feature>
<dbReference type="OrthoDB" id="3639251at2759"/>
<comment type="subcellular location">
    <subcellularLocation>
        <location evidence="1">Membrane</location>
        <topology evidence="1">Multi-pass membrane protein</topology>
    </subcellularLocation>
</comment>
<dbReference type="InterPro" id="IPR011701">
    <property type="entry name" value="MFS"/>
</dbReference>
<dbReference type="PROSITE" id="PS50850">
    <property type="entry name" value="MFS"/>
    <property type="match status" value="1"/>
</dbReference>
<dbReference type="Pfam" id="PF05368">
    <property type="entry name" value="NmrA"/>
    <property type="match status" value="1"/>
</dbReference>
<proteinExistence type="inferred from homology"/>
<feature type="transmembrane region" description="Helical" evidence="8">
    <location>
        <begin position="114"/>
        <end position="134"/>
    </location>
</feature>
<comment type="caution">
    <text evidence="10">The sequence shown here is derived from an EMBL/GenBank/DDBJ whole genome shotgun (WGS) entry which is preliminary data.</text>
</comment>
<evidence type="ECO:0000256" key="3">
    <source>
        <dbReference type="ARBA" id="ARBA00022692"/>
    </source>
</evidence>
<feature type="transmembrane region" description="Helical" evidence="8">
    <location>
        <begin position="432"/>
        <end position="451"/>
    </location>
</feature>
<dbReference type="InterPro" id="IPR036259">
    <property type="entry name" value="MFS_trans_sf"/>
</dbReference>
<dbReference type="Gene3D" id="3.90.25.10">
    <property type="entry name" value="UDP-galactose 4-epimerase, domain 1"/>
    <property type="match status" value="1"/>
</dbReference>